<evidence type="ECO:0000313" key="2">
    <source>
        <dbReference type="EMBL" id="CAD8109263.1"/>
    </source>
</evidence>
<accession>A0A8S1Q2Z2</accession>
<dbReference type="PANTHER" id="PTHR23011">
    <property type="entry name" value="CYCLIC NUCLEOTIDE-BINDING DOMAIN CONTAINING PROTEIN"/>
    <property type="match status" value="1"/>
</dbReference>
<organism evidence="2 3">
    <name type="scientific">Paramecium sonneborni</name>
    <dbReference type="NCBI Taxonomy" id="65129"/>
    <lineage>
        <taxon>Eukaryota</taxon>
        <taxon>Sar</taxon>
        <taxon>Alveolata</taxon>
        <taxon>Ciliophora</taxon>
        <taxon>Intramacronucleata</taxon>
        <taxon>Oligohymenophorea</taxon>
        <taxon>Peniculida</taxon>
        <taxon>Parameciidae</taxon>
        <taxon>Paramecium</taxon>
    </lineage>
</organism>
<dbReference type="OrthoDB" id="2021138at2759"/>
<dbReference type="PROSITE" id="PS50042">
    <property type="entry name" value="CNMP_BINDING_3"/>
    <property type="match status" value="2"/>
</dbReference>
<dbReference type="InterPro" id="IPR018488">
    <property type="entry name" value="cNMP-bd_CS"/>
</dbReference>
<dbReference type="EMBL" id="CAJJDN010000093">
    <property type="protein sequence ID" value="CAD8109263.1"/>
    <property type="molecule type" value="Genomic_DNA"/>
</dbReference>
<reference evidence="2" key="1">
    <citation type="submission" date="2021-01" db="EMBL/GenBank/DDBJ databases">
        <authorList>
            <consortium name="Genoscope - CEA"/>
            <person name="William W."/>
        </authorList>
    </citation>
    <scope>NUCLEOTIDE SEQUENCE</scope>
</reference>
<gene>
    <name evidence="2" type="ORF">PSON_ATCC_30995.1.T0930086</name>
</gene>
<feature type="domain" description="Cyclic nucleotide-binding" evidence="1">
    <location>
        <begin position="233"/>
        <end position="292"/>
    </location>
</feature>
<protein>
    <recommendedName>
        <fullName evidence="1">Cyclic nucleotide-binding domain-containing protein</fullName>
    </recommendedName>
</protein>
<feature type="domain" description="Cyclic nucleotide-binding" evidence="1">
    <location>
        <begin position="112"/>
        <end position="177"/>
    </location>
</feature>
<evidence type="ECO:0000259" key="1">
    <source>
        <dbReference type="PROSITE" id="PS50042"/>
    </source>
</evidence>
<dbReference type="Proteomes" id="UP000692954">
    <property type="component" value="Unassembled WGS sequence"/>
</dbReference>
<dbReference type="Pfam" id="PF00027">
    <property type="entry name" value="cNMP_binding"/>
    <property type="match status" value="1"/>
</dbReference>
<dbReference type="InterPro" id="IPR000595">
    <property type="entry name" value="cNMP-bd_dom"/>
</dbReference>
<sequence>MKISRFKQIDQKTLNYVQIKRFLYVLKFQKRINKIENLKIFKLLKNLQQEISFSNKFKRSEEKIYQKNVAKEQIQKVMKKIKQFLNKEKELILFLQYLQEMFKYMYIRIQRLILKKRIQIEQVQQRKKRSFNTNKLIQGQSFGEMALLNDSLRSASIICDTKCIFGVLSKKDYKEILQKAQENKMNQQLKEFHACMEYHNLSTKLLDILFFAFQSFHYQFRQGVYYQGQQSKQEIYLIKNGEFIITENNDDYYNPKRCVKYIALLQKGQFFGDHECFLNLEKRQQNVICNSENGIVLKIQLSNLIQRLQSTNQMHLYDQLKNACLQREQIRLERKSRQITLNENYFIDMKYVKQRNLSYQVKSVRSARRNTFSIRSPLQMAQDVIKNKKQTLNLIKINKHFKIKHLIIKKIDLGIIFNK</sequence>
<proteinExistence type="predicted"/>
<comment type="caution">
    <text evidence="2">The sequence shown here is derived from an EMBL/GenBank/DDBJ whole genome shotgun (WGS) entry which is preliminary data.</text>
</comment>
<dbReference type="AlphaFoldDB" id="A0A8S1Q2Z2"/>
<dbReference type="CDD" id="cd00038">
    <property type="entry name" value="CAP_ED"/>
    <property type="match status" value="1"/>
</dbReference>
<evidence type="ECO:0000313" key="3">
    <source>
        <dbReference type="Proteomes" id="UP000692954"/>
    </source>
</evidence>
<keyword evidence="3" id="KW-1185">Reference proteome</keyword>
<dbReference type="PROSITE" id="PS00889">
    <property type="entry name" value="CNMP_BINDING_2"/>
    <property type="match status" value="1"/>
</dbReference>
<name>A0A8S1Q2Z2_9CILI</name>
<dbReference type="PANTHER" id="PTHR23011:SF28">
    <property type="entry name" value="CYCLIC NUCLEOTIDE-BINDING DOMAIN CONTAINING PROTEIN"/>
    <property type="match status" value="1"/>
</dbReference>